<sequence length="361" mass="40954">MVDTRSGEVRRDMDMVIEQMRINKESTDRDMAELRTMMANVMAAQNAGNRATGVGCSQDQGDESQFQRNAATQNQGYNMATKCSKVEFPRFNGEDLRGWIFKCEQFFEVDETPFDAKEVYVRALYARFGALLYEDPMAELMNLKQTGSVKDYLDRFDELLNNVELSETYAISCFLAGLKNEIAIQVRMFKPKSLQEAISLSKLQEQSIQLNNRKTCPNPSYKSPSPFQKQPPLLPTPHYKIPHSQNFSPSSPSFSQPQYQKSQFPQNPGNNTIRNSNRPNGRRLSHQEMEDKRAKGLCSKKRQLFLLEVGDDEDESDKEEAEPVVNSRKLEVEEVSVLDRGGATSPPAKSLAISPTVLIRQ</sequence>
<proteinExistence type="predicted"/>
<feature type="compositionally biased region" description="Polar residues" evidence="1">
    <location>
        <begin position="267"/>
        <end position="279"/>
    </location>
</feature>
<feature type="region of interest" description="Disordered" evidence="1">
    <location>
        <begin position="212"/>
        <end position="295"/>
    </location>
</feature>
<feature type="compositionally biased region" description="Basic and acidic residues" evidence="1">
    <location>
        <begin position="285"/>
        <end position="294"/>
    </location>
</feature>
<feature type="region of interest" description="Disordered" evidence="1">
    <location>
        <begin position="337"/>
        <end position="361"/>
    </location>
</feature>
<keyword evidence="4" id="KW-1185">Reference proteome</keyword>
<evidence type="ECO:0000313" key="3">
    <source>
        <dbReference type="EMBL" id="KAG8386897.1"/>
    </source>
</evidence>
<name>A0AAV6Y3Q2_9LAMI</name>
<protein>
    <recommendedName>
        <fullName evidence="2">Ty3 transposon capsid-like protein domain-containing protein</fullName>
    </recommendedName>
</protein>
<evidence type="ECO:0000256" key="1">
    <source>
        <dbReference type="SAM" id="MobiDB-lite"/>
    </source>
</evidence>
<evidence type="ECO:0000259" key="2">
    <source>
        <dbReference type="Pfam" id="PF19259"/>
    </source>
</evidence>
<feature type="domain" description="Ty3 transposon capsid-like protein" evidence="2">
    <location>
        <begin position="119"/>
        <end position="209"/>
    </location>
</feature>
<comment type="caution">
    <text evidence="3">The sequence shown here is derived from an EMBL/GenBank/DDBJ whole genome shotgun (WGS) entry which is preliminary data.</text>
</comment>
<dbReference type="InterPro" id="IPR045358">
    <property type="entry name" value="Ty3_capsid"/>
</dbReference>
<dbReference type="Pfam" id="PF19259">
    <property type="entry name" value="Ty3_capsid"/>
    <property type="match status" value="1"/>
</dbReference>
<feature type="compositionally biased region" description="Low complexity" evidence="1">
    <location>
        <begin position="242"/>
        <end position="266"/>
    </location>
</feature>
<feature type="compositionally biased region" description="Polar residues" evidence="1">
    <location>
        <begin position="212"/>
        <end position="228"/>
    </location>
</feature>
<dbReference type="AlphaFoldDB" id="A0AAV6Y3Q2"/>
<dbReference type="EMBL" id="WHWC01000003">
    <property type="protein sequence ID" value="KAG8386897.1"/>
    <property type="molecule type" value="Genomic_DNA"/>
</dbReference>
<reference evidence="3" key="1">
    <citation type="submission" date="2019-10" db="EMBL/GenBank/DDBJ databases">
        <authorList>
            <person name="Zhang R."/>
            <person name="Pan Y."/>
            <person name="Wang J."/>
            <person name="Ma R."/>
            <person name="Yu S."/>
        </authorList>
    </citation>
    <scope>NUCLEOTIDE SEQUENCE</scope>
    <source>
        <strain evidence="3">LA-IB0</strain>
        <tissue evidence="3">Leaf</tissue>
    </source>
</reference>
<organism evidence="3 4">
    <name type="scientific">Buddleja alternifolia</name>
    <dbReference type="NCBI Taxonomy" id="168488"/>
    <lineage>
        <taxon>Eukaryota</taxon>
        <taxon>Viridiplantae</taxon>
        <taxon>Streptophyta</taxon>
        <taxon>Embryophyta</taxon>
        <taxon>Tracheophyta</taxon>
        <taxon>Spermatophyta</taxon>
        <taxon>Magnoliopsida</taxon>
        <taxon>eudicotyledons</taxon>
        <taxon>Gunneridae</taxon>
        <taxon>Pentapetalae</taxon>
        <taxon>asterids</taxon>
        <taxon>lamiids</taxon>
        <taxon>Lamiales</taxon>
        <taxon>Scrophulariaceae</taxon>
        <taxon>Buddlejeae</taxon>
        <taxon>Buddleja</taxon>
    </lineage>
</organism>
<accession>A0AAV6Y3Q2</accession>
<evidence type="ECO:0000313" key="4">
    <source>
        <dbReference type="Proteomes" id="UP000826271"/>
    </source>
</evidence>
<dbReference type="Proteomes" id="UP000826271">
    <property type="component" value="Unassembled WGS sequence"/>
</dbReference>
<gene>
    <name evidence="3" type="ORF">BUALT_Bualt03G0196600</name>
</gene>